<dbReference type="EMBL" id="JACIEV010000005">
    <property type="protein sequence ID" value="MBB4154176.1"/>
    <property type="molecule type" value="Genomic_DNA"/>
</dbReference>
<dbReference type="AlphaFoldDB" id="A0A840FD51"/>
<evidence type="ECO:0000313" key="1">
    <source>
        <dbReference type="EMBL" id="MBB4154176.1"/>
    </source>
</evidence>
<sequence>MSKRLDVLAAVRAMVKAALPGADVVGLNGDDAAPARVKDGGRVVVRSGDPGDAEVDLSPLAYNYRHPIPIEIIGYKTSSRSAEEVLDAMMEAIGTAIEADRTLGGLCDWLEPTAPGTDDIYTDGAAVPRGADLLIVASYSTPNPLT</sequence>
<dbReference type="Proteomes" id="UP000529795">
    <property type="component" value="Unassembled WGS sequence"/>
</dbReference>
<protein>
    <recommendedName>
        <fullName evidence="3">Acyl-CoA transferase</fullName>
    </recommendedName>
</protein>
<gene>
    <name evidence="1" type="ORF">GGQ80_002086</name>
</gene>
<keyword evidence="2" id="KW-1185">Reference proteome</keyword>
<proteinExistence type="predicted"/>
<reference evidence="1 2" key="1">
    <citation type="submission" date="2020-08" db="EMBL/GenBank/DDBJ databases">
        <title>Genomic Encyclopedia of Type Strains, Phase IV (KMG-IV): sequencing the most valuable type-strain genomes for metagenomic binning, comparative biology and taxonomic classification.</title>
        <authorList>
            <person name="Goeker M."/>
        </authorList>
    </citation>
    <scope>NUCLEOTIDE SEQUENCE [LARGE SCALE GENOMIC DNA]</scope>
    <source>
        <strain evidence="1 2">YC6723</strain>
    </source>
</reference>
<name>A0A840FD51_9SPHN</name>
<evidence type="ECO:0000313" key="2">
    <source>
        <dbReference type="Proteomes" id="UP000529795"/>
    </source>
</evidence>
<evidence type="ECO:0008006" key="3">
    <source>
        <dbReference type="Google" id="ProtNLM"/>
    </source>
</evidence>
<organism evidence="1 2">
    <name type="scientific">Sphingomonas jinjuensis</name>
    <dbReference type="NCBI Taxonomy" id="535907"/>
    <lineage>
        <taxon>Bacteria</taxon>
        <taxon>Pseudomonadati</taxon>
        <taxon>Pseudomonadota</taxon>
        <taxon>Alphaproteobacteria</taxon>
        <taxon>Sphingomonadales</taxon>
        <taxon>Sphingomonadaceae</taxon>
        <taxon>Sphingomonas</taxon>
    </lineage>
</organism>
<comment type="caution">
    <text evidence="1">The sequence shown here is derived from an EMBL/GenBank/DDBJ whole genome shotgun (WGS) entry which is preliminary data.</text>
</comment>
<dbReference type="RefSeq" id="WP_183984448.1">
    <property type="nucleotide sequence ID" value="NZ_JACIEV010000005.1"/>
</dbReference>
<accession>A0A840FD51</accession>